<gene>
    <name evidence="3" type="ORF">KC19_3G043900</name>
</gene>
<keyword evidence="1" id="KW-0812">Transmembrane</keyword>
<feature type="chain" id="PRO_5035886500" evidence="2">
    <location>
        <begin position="20"/>
        <end position="68"/>
    </location>
</feature>
<accession>A0A8T0IFS9</accession>
<evidence type="ECO:0000313" key="4">
    <source>
        <dbReference type="Proteomes" id="UP000822688"/>
    </source>
</evidence>
<protein>
    <submittedName>
        <fullName evidence="3">Uncharacterized protein</fullName>
    </submittedName>
</protein>
<keyword evidence="2" id="KW-0732">Signal</keyword>
<dbReference type="EMBL" id="CM026423">
    <property type="protein sequence ID" value="KAG0582222.1"/>
    <property type="molecule type" value="Genomic_DNA"/>
</dbReference>
<comment type="caution">
    <text evidence="3">The sequence shown here is derived from an EMBL/GenBank/DDBJ whole genome shotgun (WGS) entry which is preliminary data.</text>
</comment>
<feature type="signal peptide" evidence="2">
    <location>
        <begin position="1"/>
        <end position="19"/>
    </location>
</feature>
<sequence>MIRLLVVGLLGSWSTWIVGDSSPPEGKITRQQLGSSSEVQWTQMLVLFFLLFFPPPLFFPFVSNAGRS</sequence>
<evidence type="ECO:0000313" key="3">
    <source>
        <dbReference type="EMBL" id="KAG0582222.1"/>
    </source>
</evidence>
<dbReference type="AlphaFoldDB" id="A0A8T0IFS9"/>
<keyword evidence="4" id="KW-1185">Reference proteome</keyword>
<reference evidence="3" key="1">
    <citation type="submission" date="2020-06" db="EMBL/GenBank/DDBJ databases">
        <title>WGS assembly of Ceratodon purpureus strain R40.</title>
        <authorList>
            <person name="Carey S.B."/>
            <person name="Jenkins J."/>
            <person name="Shu S."/>
            <person name="Lovell J.T."/>
            <person name="Sreedasyam A."/>
            <person name="Maumus F."/>
            <person name="Tiley G.P."/>
            <person name="Fernandez-Pozo N."/>
            <person name="Barry K."/>
            <person name="Chen C."/>
            <person name="Wang M."/>
            <person name="Lipzen A."/>
            <person name="Daum C."/>
            <person name="Saski C.A."/>
            <person name="Payton A.C."/>
            <person name="Mcbreen J.C."/>
            <person name="Conrad R.E."/>
            <person name="Kollar L.M."/>
            <person name="Olsson S."/>
            <person name="Huttunen S."/>
            <person name="Landis J.B."/>
            <person name="Wickett N.J."/>
            <person name="Johnson M.G."/>
            <person name="Rensing S.A."/>
            <person name="Grimwood J."/>
            <person name="Schmutz J."/>
            <person name="Mcdaniel S.F."/>
        </authorList>
    </citation>
    <scope>NUCLEOTIDE SEQUENCE</scope>
    <source>
        <strain evidence="3">R40</strain>
    </source>
</reference>
<organism evidence="3 4">
    <name type="scientific">Ceratodon purpureus</name>
    <name type="common">Fire moss</name>
    <name type="synonym">Dicranum purpureum</name>
    <dbReference type="NCBI Taxonomy" id="3225"/>
    <lineage>
        <taxon>Eukaryota</taxon>
        <taxon>Viridiplantae</taxon>
        <taxon>Streptophyta</taxon>
        <taxon>Embryophyta</taxon>
        <taxon>Bryophyta</taxon>
        <taxon>Bryophytina</taxon>
        <taxon>Bryopsida</taxon>
        <taxon>Dicranidae</taxon>
        <taxon>Pseudoditrichales</taxon>
        <taxon>Ditrichaceae</taxon>
        <taxon>Ceratodon</taxon>
    </lineage>
</organism>
<feature type="transmembrane region" description="Helical" evidence="1">
    <location>
        <begin position="43"/>
        <end position="62"/>
    </location>
</feature>
<evidence type="ECO:0000256" key="1">
    <source>
        <dbReference type="SAM" id="Phobius"/>
    </source>
</evidence>
<name>A0A8T0IFS9_CERPU</name>
<keyword evidence="1" id="KW-1133">Transmembrane helix</keyword>
<keyword evidence="1" id="KW-0472">Membrane</keyword>
<dbReference type="Proteomes" id="UP000822688">
    <property type="component" value="Chromosome 3"/>
</dbReference>
<proteinExistence type="predicted"/>
<evidence type="ECO:0000256" key="2">
    <source>
        <dbReference type="SAM" id="SignalP"/>
    </source>
</evidence>